<reference evidence="2" key="1">
    <citation type="submission" date="2020-10" db="EMBL/GenBank/DDBJ databases">
        <authorList>
            <person name="Roach M.J.R."/>
        </authorList>
    </citation>
    <scope>NUCLEOTIDE SEQUENCE</scope>
    <source>
        <strain evidence="2">CBS 1945</strain>
    </source>
</reference>
<protein>
    <submittedName>
        <fullName evidence="2">Uncharacterized protein</fullName>
    </submittedName>
</protein>
<dbReference type="OrthoDB" id="6347512at2759"/>
<dbReference type="PANTHER" id="PTHR48208">
    <property type="entry name" value="CENTROMERE PROTEIN I"/>
    <property type="match status" value="1"/>
</dbReference>
<dbReference type="EMBL" id="CP064815">
    <property type="protein sequence ID" value="QPG76463.1"/>
    <property type="molecule type" value="Genomic_DNA"/>
</dbReference>
<dbReference type="AlphaFoldDB" id="A0A875S6B4"/>
<dbReference type="GeneID" id="62197252"/>
<keyword evidence="1" id="KW-1133">Transmembrane helix</keyword>
<keyword evidence="1" id="KW-0472">Membrane</keyword>
<dbReference type="GO" id="GO:0000070">
    <property type="term" value="P:mitotic sister chromatid segregation"/>
    <property type="evidence" value="ECO:0007669"/>
    <property type="project" value="TreeGrafter"/>
</dbReference>
<name>A0A875S6B4_EENNA</name>
<keyword evidence="3" id="KW-1185">Reference proteome</keyword>
<accession>A0A875S6B4</accession>
<dbReference type="KEGG" id="bnn:FOA43_003852"/>
<feature type="transmembrane region" description="Helical" evidence="1">
    <location>
        <begin position="135"/>
        <end position="163"/>
    </location>
</feature>
<keyword evidence="1" id="KW-0812">Transmembrane</keyword>
<evidence type="ECO:0000313" key="3">
    <source>
        <dbReference type="Proteomes" id="UP000662931"/>
    </source>
</evidence>
<dbReference type="GO" id="GO:0034080">
    <property type="term" value="P:CENP-A containing chromatin assembly"/>
    <property type="evidence" value="ECO:0007669"/>
    <property type="project" value="TreeGrafter"/>
</dbReference>
<evidence type="ECO:0000256" key="1">
    <source>
        <dbReference type="SAM" id="Phobius"/>
    </source>
</evidence>
<dbReference type="GO" id="GO:0000939">
    <property type="term" value="C:inner kinetochore"/>
    <property type="evidence" value="ECO:0007669"/>
    <property type="project" value="TreeGrafter"/>
</dbReference>
<evidence type="ECO:0000313" key="2">
    <source>
        <dbReference type="EMBL" id="QPG76463.1"/>
    </source>
</evidence>
<gene>
    <name evidence="2" type="ORF">FOA43_003852</name>
</gene>
<sequence>MPKNVKYYQFINAAIDRLVNNSNESLDFEEIDKILLELTAIVPNKGLDLVQVNSLLDIVLDSGNQYAFKNAQKQKMISLLVSYDFIDIDTVLKVLSSFKISGYSSKKKYISRKLQINLCKWLVSNFYNMKLNRQYILLFPFIFNLLSVGYLREHICLFLVYLIQFGSSYIDNQFKPKYTLNKYKLSILTELLIKDRKIVPLALVVLDHLGLFHIPELSPYYFKLQAVTEMIIPTARLFGDLDQSRFDILNQVCIARFGQGKNVHIRKLQTQFDLLFEIVKTLEAKFSKKSELSMKKHKTDECLSSGGDATLLFLEQLKIGNCLTVKSYCDNVDKTPQRRQVLSFLEYLAEAPYKSGHKQLFSTIYPLLDGLIKMDYSQLGNALETILNIRNDYPTLDGERYMILDGLLEFTTHSMELPNTVVELITHFPYKPTVQFNLWEFVPYLPPTSWTIFEPVLEQLTKLGSGMSFTEFNFAIIEMIDNWLVKMQLNEQFDELELWQSVNNIVEKLLSMYSLNMPLADQVLFLRVIQIMHTIPFKYLKITNLVLPTSLVYGLYFSNNSIIIDAICRHITYSKKYFGEYGSEYIAERSKRIEGDNDINQSISIDSLNTLKEIHNSYVMDLCNIVWRDRAFEKTATSTGKGFALPLEFTTQLWNMMISIDDITGPETAKRYYNLFYAPAFASIVAGIISTVEEQQGTRIRLVGPLDEVKFNNLKTTKPSKWISGEQLVSSYDRFRIRILDKLHNIGFAGLGNLLFSSLRSLSIMRAGQIENAV</sequence>
<dbReference type="Proteomes" id="UP000662931">
    <property type="component" value="Chromosome 4"/>
</dbReference>
<dbReference type="RefSeq" id="XP_038780028.1">
    <property type="nucleotide sequence ID" value="XM_038924100.1"/>
</dbReference>
<proteinExistence type="predicted"/>
<organism evidence="2 3">
    <name type="scientific">Eeniella nana</name>
    <name type="common">Yeast</name>
    <name type="synonym">Brettanomyces nanus</name>
    <dbReference type="NCBI Taxonomy" id="13502"/>
    <lineage>
        <taxon>Eukaryota</taxon>
        <taxon>Fungi</taxon>
        <taxon>Dikarya</taxon>
        <taxon>Ascomycota</taxon>
        <taxon>Saccharomycotina</taxon>
        <taxon>Pichiomycetes</taxon>
        <taxon>Pichiales</taxon>
        <taxon>Pichiaceae</taxon>
        <taxon>Brettanomyces</taxon>
    </lineage>
</organism>
<dbReference type="PANTHER" id="PTHR48208:SF2">
    <property type="entry name" value="CENTROMERE PROTEIN I"/>
    <property type="match status" value="1"/>
</dbReference>